<feature type="domain" description="HTH lysR-type" evidence="5">
    <location>
        <begin position="6"/>
        <end position="63"/>
    </location>
</feature>
<dbReference type="SUPFAM" id="SSF53850">
    <property type="entry name" value="Periplasmic binding protein-like II"/>
    <property type="match status" value="1"/>
</dbReference>
<evidence type="ECO:0000259" key="5">
    <source>
        <dbReference type="PROSITE" id="PS50931"/>
    </source>
</evidence>
<keyword evidence="3" id="KW-0238">DNA-binding</keyword>
<dbReference type="Gene3D" id="3.40.190.10">
    <property type="entry name" value="Periplasmic binding protein-like II"/>
    <property type="match status" value="2"/>
</dbReference>
<dbReference type="GO" id="GO:0000976">
    <property type="term" value="F:transcription cis-regulatory region binding"/>
    <property type="evidence" value="ECO:0007669"/>
    <property type="project" value="TreeGrafter"/>
</dbReference>
<reference evidence="6 7" key="1">
    <citation type="journal article" date="2019" name="Nat. Commun.">
        <title>The antimicrobial potential of Streptomyces from insect microbiomes.</title>
        <authorList>
            <person name="Chevrette M.G."/>
            <person name="Carlson C.M."/>
            <person name="Ortega H.E."/>
            <person name="Thomas C."/>
            <person name="Ananiev G.E."/>
            <person name="Barns K.J."/>
            <person name="Book A.J."/>
            <person name="Cagnazzo J."/>
            <person name="Carlos C."/>
            <person name="Flanigan W."/>
            <person name="Grubbs K.J."/>
            <person name="Horn H.A."/>
            <person name="Hoffmann F.M."/>
            <person name="Klassen J.L."/>
            <person name="Knack J.J."/>
            <person name="Lewin G.R."/>
            <person name="McDonald B.R."/>
            <person name="Muller L."/>
            <person name="Melo W.G.P."/>
            <person name="Pinto-Tomas A.A."/>
            <person name="Schmitz A."/>
            <person name="Wendt-Pienkowski E."/>
            <person name="Wildman S."/>
            <person name="Zhao M."/>
            <person name="Zhang F."/>
            <person name="Bugni T.S."/>
            <person name="Andes D.R."/>
            <person name="Pupo M.T."/>
            <person name="Currie C.R."/>
        </authorList>
    </citation>
    <scope>NUCLEOTIDE SEQUENCE [LARGE SCALE GENOMIC DNA]</scope>
    <source>
        <strain evidence="6 7">SID5840</strain>
    </source>
</reference>
<dbReference type="PANTHER" id="PTHR30126">
    <property type="entry name" value="HTH-TYPE TRANSCRIPTIONAL REGULATOR"/>
    <property type="match status" value="1"/>
</dbReference>
<dbReference type="GO" id="GO:0003700">
    <property type="term" value="F:DNA-binding transcription factor activity"/>
    <property type="evidence" value="ECO:0007669"/>
    <property type="project" value="InterPro"/>
</dbReference>
<sequence length="307" mass="32395">MDPVDLDLVALRVLAMVGDGHSLTEAARRLGVTQQAVSARVKKLEARLGVTLVARGAQGARLTDTGVLVAGWAGELLASADRVATSLATLRGDAESRLTVAASLTIAEHLMPRWLRAMRQETGRGEPPEVILVAANSTEVVERVREGRADLGFVETPEPVRDVEYRIIGSDDLAVVVAPGHPWARRRGPITARGLASTPLVLREPGSGTRSAFEYALGALPEPLAPVAPAAELPTAAGIRLTAIEEGLPAVVSRRAVEEDLDGGRLVEVPVSGVRLTRPLAVIWAEGTRLSRAAEELLRHVLAGPPG</sequence>
<dbReference type="RefSeq" id="WP_161110624.1">
    <property type="nucleotide sequence ID" value="NZ_WWHY01000001.1"/>
</dbReference>
<dbReference type="Pfam" id="PF00126">
    <property type="entry name" value="HTH_1"/>
    <property type="match status" value="1"/>
</dbReference>
<evidence type="ECO:0000256" key="4">
    <source>
        <dbReference type="ARBA" id="ARBA00023163"/>
    </source>
</evidence>
<evidence type="ECO:0000313" key="7">
    <source>
        <dbReference type="Proteomes" id="UP000467124"/>
    </source>
</evidence>
<dbReference type="Pfam" id="PF03466">
    <property type="entry name" value="LysR_substrate"/>
    <property type="match status" value="1"/>
</dbReference>
<name>A0A7K2IQN8_9ACTN</name>
<dbReference type="InterPro" id="IPR005119">
    <property type="entry name" value="LysR_subst-bd"/>
</dbReference>
<dbReference type="InterPro" id="IPR036390">
    <property type="entry name" value="WH_DNA-bd_sf"/>
</dbReference>
<protein>
    <submittedName>
        <fullName evidence="6">LysR family transcriptional regulator</fullName>
    </submittedName>
</protein>
<dbReference type="Proteomes" id="UP000467124">
    <property type="component" value="Unassembled WGS sequence"/>
</dbReference>
<comment type="similarity">
    <text evidence="1">Belongs to the LysR transcriptional regulatory family.</text>
</comment>
<evidence type="ECO:0000256" key="3">
    <source>
        <dbReference type="ARBA" id="ARBA00023125"/>
    </source>
</evidence>
<proteinExistence type="inferred from homology"/>
<dbReference type="AlphaFoldDB" id="A0A7K2IQN8"/>
<dbReference type="PANTHER" id="PTHR30126:SF39">
    <property type="entry name" value="HTH-TYPE TRANSCRIPTIONAL REGULATOR CYSL"/>
    <property type="match status" value="1"/>
</dbReference>
<dbReference type="EMBL" id="WWHY01000001">
    <property type="protein sequence ID" value="MYR32196.1"/>
    <property type="molecule type" value="Genomic_DNA"/>
</dbReference>
<keyword evidence="4" id="KW-0804">Transcription</keyword>
<dbReference type="SUPFAM" id="SSF46785">
    <property type="entry name" value="Winged helix' DNA-binding domain"/>
    <property type="match status" value="1"/>
</dbReference>
<dbReference type="InterPro" id="IPR036388">
    <property type="entry name" value="WH-like_DNA-bd_sf"/>
</dbReference>
<dbReference type="PROSITE" id="PS50931">
    <property type="entry name" value="HTH_LYSR"/>
    <property type="match status" value="1"/>
</dbReference>
<dbReference type="PRINTS" id="PR00039">
    <property type="entry name" value="HTHLYSR"/>
</dbReference>
<accession>A0A7K2IQN8</accession>
<organism evidence="6 7">
    <name type="scientific">Nocardiopsis alba</name>
    <dbReference type="NCBI Taxonomy" id="53437"/>
    <lineage>
        <taxon>Bacteria</taxon>
        <taxon>Bacillati</taxon>
        <taxon>Actinomycetota</taxon>
        <taxon>Actinomycetes</taxon>
        <taxon>Streptosporangiales</taxon>
        <taxon>Nocardiopsidaceae</taxon>
        <taxon>Nocardiopsis</taxon>
    </lineage>
</organism>
<evidence type="ECO:0000313" key="6">
    <source>
        <dbReference type="EMBL" id="MYR32196.1"/>
    </source>
</evidence>
<keyword evidence="2" id="KW-0805">Transcription regulation</keyword>
<dbReference type="InterPro" id="IPR000847">
    <property type="entry name" value="LysR_HTH_N"/>
</dbReference>
<comment type="caution">
    <text evidence="6">The sequence shown here is derived from an EMBL/GenBank/DDBJ whole genome shotgun (WGS) entry which is preliminary data.</text>
</comment>
<dbReference type="Gene3D" id="1.10.10.10">
    <property type="entry name" value="Winged helix-like DNA-binding domain superfamily/Winged helix DNA-binding domain"/>
    <property type="match status" value="1"/>
</dbReference>
<evidence type="ECO:0000256" key="1">
    <source>
        <dbReference type="ARBA" id="ARBA00009437"/>
    </source>
</evidence>
<gene>
    <name evidence="6" type="ORF">GTW20_07920</name>
</gene>
<evidence type="ECO:0000256" key="2">
    <source>
        <dbReference type="ARBA" id="ARBA00023015"/>
    </source>
</evidence>